<reference evidence="2 3" key="1">
    <citation type="submission" date="2023-10" db="EMBL/GenBank/DDBJ databases">
        <title>Xenorhabdus taiwanensis sp. nov., a symbiotic bacterium associated with the entomopathogenic nematode Steinernema taiwanensis.</title>
        <authorList>
            <person name="Tseng C.T."/>
            <person name="Shu H.Y."/>
            <person name="Chen M.H."/>
            <person name="Fang Y.J."/>
            <person name="Wu T.L."/>
            <person name="Lin Y.C."/>
            <person name="Huang C.J."/>
        </authorList>
    </citation>
    <scope>NUCLEOTIDE SEQUENCE [LARGE SCALE GENOMIC DNA]</scope>
    <source>
        <strain evidence="2 3">TCT-1</strain>
    </source>
</reference>
<keyword evidence="3" id="KW-1185">Reference proteome</keyword>
<proteinExistence type="predicted"/>
<evidence type="ECO:0000313" key="3">
    <source>
        <dbReference type="Proteomes" id="UP001529514"/>
    </source>
</evidence>
<name>A0ABM8JWY3_9GAMM</name>
<evidence type="ECO:0000313" key="2">
    <source>
        <dbReference type="EMBL" id="BET96957.1"/>
    </source>
</evidence>
<protein>
    <recommendedName>
        <fullName evidence="1">Phage terminase large subunit N-terminal domain-containing protein</fullName>
    </recommendedName>
</protein>
<gene>
    <name evidence="2" type="ORF">TCT1_18780</name>
</gene>
<organism evidence="2 3">
    <name type="scientific">Xenorhabdus taiwanensis</name>
    <dbReference type="NCBI Taxonomy" id="3085177"/>
    <lineage>
        <taxon>Bacteria</taxon>
        <taxon>Pseudomonadati</taxon>
        <taxon>Pseudomonadota</taxon>
        <taxon>Gammaproteobacteria</taxon>
        <taxon>Enterobacterales</taxon>
        <taxon>Morganellaceae</taxon>
        <taxon>Xenorhabdus</taxon>
    </lineage>
</organism>
<dbReference type="InterPro" id="IPR035412">
    <property type="entry name" value="Terminase_L_N"/>
</dbReference>
<dbReference type="EMBL" id="AP028978">
    <property type="protein sequence ID" value="BET96957.1"/>
    <property type="molecule type" value="Genomic_DNA"/>
</dbReference>
<evidence type="ECO:0000259" key="1">
    <source>
        <dbReference type="Pfam" id="PF04466"/>
    </source>
</evidence>
<dbReference type="Pfam" id="PF04466">
    <property type="entry name" value="Terminase_3"/>
    <property type="match status" value="1"/>
</dbReference>
<dbReference type="Proteomes" id="UP001529514">
    <property type="component" value="Chromosome"/>
</dbReference>
<feature type="domain" description="Phage terminase large subunit N-terminal" evidence="1">
    <location>
        <begin position="25"/>
        <end position="132"/>
    </location>
</feature>
<dbReference type="Gene3D" id="3.40.50.300">
    <property type="entry name" value="P-loop containing nucleotide triphosphate hydrolases"/>
    <property type="match status" value="1"/>
</dbReference>
<accession>A0ABM8JWY3</accession>
<dbReference type="InterPro" id="IPR027417">
    <property type="entry name" value="P-loop_NTPase"/>
</dbReference>
<sequence length="132" mass="15103">MTTARIELPPKLIPVFSGDYRYRGSYGGRGSGKTRTFAKMSAIRGYMFAEAGTEGVILCGREFMNSLSESSMEEVKQAIKSEPWLDGYYEMGENFIRTKNRRVWFVFAGLRHNLDSIKSKARILIEWIDEAE</sequence>